<sequence length="64" mass="7483">MRFLIADEISTMLDPITQLELWQALKREAEQRQLGVLVISHDEALLKQLCEHRYHLSAGLLKRI</sequence>
<organism evidence="1 2">
    <name type="scientific">Vreelandella sulfidaeris</name>
    <dbReference type="NCBI Taxonomy" id="115553"/>
    <lineage>
        <taxon>Bacteria</taxon>
        <taxon>Pseudomonadati</taxon>
        <taxon>Pseudomonadota</taxon>
        <taxon>Gammaproteobacteria</taxon>
        <taxon>Oceanospirillales</taxon>
        <taxon>Halomonadaceae</taxon>
        <taxon>Vreelandella</taxon>
    </lineage>
</organism>
<protein>
    <recommendedName>
        <fullName evidence="3">Oligopeptide/dipeptide ABC transporter C-terminal domain-containing protein</fullName>
    </recommendedName>
</protein>
<dbReference type="KEGG" id="hsr:HSBAA_17310"/>
<dbReference type="SUPFAM" id="SSF52540">
    <property type="entry name" value="P-loop containing nucleoside triphosphate hydrolases"/>
    <property type="match status" value="1"/>
</dbReference>
<accession>A0A455U3I5</accession>
<dbReference type="EMBL" id="AP019514">
    <property type="protein sequence ID" value="BBI60425.1"/>
    <property type="molecule type" value="Genomic_DNA"/>
</dbReference>
<proteinExistence type="predicted"/>
<name>A0A455U3I5_9GAMM</name>
<evidence type="ECO:0000313" key="2">
    <source>
        <dbReference type="Proteomes" id="UP000320231"/>
    </source>
</evidence>
<evidence type="ECO:0008006" key="3">
    <source>
        <dbReference type="Google" id="ProtNLM"/>
    </source>
</evidence>
<dbReference type="AlphaFoldDB" id="A0A455U3I5"/>
<evidence type="ECO:0000313" key="1">
    <source>
        <dbReference type="EMBL" id="BBI60425.1"/>
    </source>
</evidence>
<dbReference type="Gene3D" id="3.40.50.300">
    <property type="entry name" value="P-loop containing nucleotide triphosphate hydrolases"/>
    <property type="match status" value="1"/>
</dbReference>
<dbReference type="Proteomes" id="UP000320231">
    <property type="component" value="Chromosome"/>
</dbReference>
<dbReference type="InterPro" id="IPR027417">
    <property type="entry name" value="P-loop_NTPase"/>
</dbReference>
<gene>
    <name evidence="1" type="ORF">HSBAA_17310</name>
</gene>
<reference evidence="1 2" key="1">
    <citation type="journal article" date="2019" name="Microbiol. Resour. Announc.">
        <title>Complete Genome Sequence of Halomonas sulfidaeris Strain Esulfide1 Isolated from a Metal Sulfide Rock at a Depth of 2,200 Meters, Obtained Using Nanopore Sequencing.</title>
        <authorList>
            <person name="Saito M."/>
            <person name="Nishigata A."/>
            <person name="Galipon J."/>
            <person name="Arakawa K."/>
        </authorList>
    </citation>
    <scope>NUCLEOTIDE SEQUENCE [LARGE SCALE GENOMIC DNA]</scope>
    <source>
        <strain evidence="1 2">ATCC BAA-803</strain>
    </source>
</reference>